<name>A0A8S5NUH3_9CAUD</name>
<evidence type="ECO:0000313" key="2">
    <source>
        <dbReference type="EMBL" id="DAD98020.1"/>
    </source>
</evidence>
<protein>
    <submittedName>
        <fullName evidence="2">Cell-membrane associated Mucin15</fullName>
    </submittedName>
</protein>
<feature type="transmembrane region" description="Helical" evidence="1">
    <location>
        <begin position="6"/>
        <end position="25"/>
    </location>
</feature>
<accession>A0A8S5NUH3</accession>
<keyword evidence="1" id="KW-1133">Transmembrane helix</keyword>
<dbReference type="EMBL" id="BK015251">
    <property type="protein sequence ID" value="DAD98020.1"/>
    <property type="molecule type" value="Genomic_DNA"/>
</dbReference>
<keyword evidence="1" id="KW-0812">Transmembrane</keyword>
<reference evidence="2" key="1">
    <citation type="journal article" date="2021" name="Proc. Natl. Acad. Sci. U.S.A.">
        <title>A Catalog of Tens of Thousands of Viruses from Human Metagenomes Reveals Hidden Associations with Chronic Diseases.</title>
        <authorList>
            <person name="Tisza M.J."/>
            <person name="Buck C.B."/>
        </authorList>
    </citation>
    <scope>NUCLEOTIDE SEQUENCE</scope>
    <source>
        <strain evidence="2">CtnMb19</strain>
    </source>
</reference>
<proteinExistence type="predicted"/>
<evidence type="ECO:0000256" key="1">
    <source>
        <dbReference type="SAM" id="Phobius"/>
    </source>
</evidence>
<sequence>MIQGFMLGTIFGMFLELACIVLTMARAKRKERIEQYETGKRESNNSTGLH</sequence>
<organism evidence="2">
    <name type="scientific">Siphoviridae sp. ctnMb19</name>
    <dbReference type="NCBI Taxonomy" id="2825659"/>
    <lineage>
        <taxon>Viruses</taxon>
        <taxon>Duplodnaviria</taxon>
        <taxon>Heunggongvirae</taxon>
        <taxon>Uroviricota</taxon>
        <taxon>Caudoviricetes</taxon>
    </lineage>
</organism>
<keyword evidence="1" id="KW-0472">Membrane</keyword>